<feature type="transmembrane region" description="Helical" evidence="1">
    <location>
        <begin position="62"/>
        <end position="83"/>
    </location>
</feature>
<name>A0ABR2KS85_9EUKA</name>
<evidence type="ECO:0000256" key="1">
    <source>
        <dbReference type="SAM" id="Phobius"/>
    </source>
</evidence>
<evidence type="ECO:0000313" key="2">
    <source>
        <dbReference type="EMBL" id="KAK8893267.1"/>
    </source>
</evidence>
<sequence>MLFCYFFVFSSQLHENEGNWPKIAPRQTWPTDSPSWPPSFTKIIRYSAQNTIQNHVNYVRPISMFGIFFILSLFVIVSTCVIHHNKHNKLGRKNNISFSIGEDLRLMEDISENSPPHPKTEL</sequence>
<dbReference type="EMBL" id="JAPFFF010000003">
    <property type="protein sequence ID" value="KAK8893267.1"/>
    <property type="molecule type" value="Genomic_DNA"/>
</dbReference>
<reference evidence="2 3" key="1">
    <citation type="submission" date="2024-04" db="EMBL/GenBank/DDBJ databases">
        <title>Tritrichomonas musculus Genome.</title>
        <authorList>
            <person name="Alves-Ferreira E."/>
            <person name="Grigg M."/>
            <person name="Lorenzi H."/>
            <person name="Galac M."/>
        </authorList>
    </citation>
    <scope>NUCLEOTIDE SEQUENCE [LARGE SCALE GENOMIC DNA]</scope>
    <source>
        <strain evidence="2 3">EAF2021</strain>
    </source>
</reference>
<organism evidence="2 3">
    <name type="scientific">Tritrichomonas musculus</name>
    <dbReference type="NCBI Taxonomy" id="1915356"/>
    <lineage>
        <taxon>Eukaryota</taxon>
        <taxon>Metamonada</taxon>
        <taxon>Parabasalia</taxon>
        <taxon>Tritrichomonadida</taxon>
        <taxon>Tritrichomonadidae</taxon>
        <taxon>Tritrichomonas</taxon>
    </lineage>
</organism>
<dbReference type="Proteomes" id="UP001470230">
    <property type="component" value="Unassembled WGS sequence"/>
</dbReference>
<proteinExistence type="predicted"/>
<keyword evidence="1" id="KW-0812">Transmembrane</keyword>
<comment type="caution">
    <text evidence="2">The sequence shown here is derived from an EMBL/GenBank/DDBJ whole genome shotgun (WGS) entry which is preliminary data.</text>
</comment>
<keyword evidence="1" id="KW-0472">Membrane</keyword>
<keyword evidence="1" id="KW-1133">Transmembrane helix</keyword>
<gene>
    <name evidence="2" type="ORF">M9Y10_021684</name>
</gene>
<accession>A0ABR2KS85</accession>
<evidence type="ECO:0000313" key="3">
    <source>
        <dbReference type="Proteomes" id="UP001470230"/>
    </source>
</evidence>
<keyword evidence="3" id="KW-1185">Reference proteome</keyword>
<protein>
    <submittedName>
        <fullName evidence="2">Uncharacterized protein</fullName>
    </submittedName>
</protein>